<organism evidence="2">
    <name type="scientific">Salmonella enterica subsp. arizonae</name>
    <dbReference type="NCBI Taxonomy" id="59203"/>
    <lineage>
        <taxon>Bacteria</taxon>
        <taxon>Pseudomonadati</taxon>
        <taxon>Pseudomonadota</taxon>
        <taxon>Gammaproteobacteria</taxon>
        <taxon>Enterobacterales</taxon>
        <taxon>Enterobacteriaceae</taxon>
        <taxon>Salmonella</taxon>
    </lineage>
</organism>
<dbReference type="EMBL" id="AAILJL010000001">
    <property type="protein sequence ID" value="ECF4920839.1"/>
    <property type="molecule type" value="Genomic_DNA"/>
</dbReference>
<dbReference type="Proteomes" id="UP000839641">
    <property type="component" value="Unassembled WGS sequence"/>
</dbReference>
<protein>
    <submittedName>
        <fullName evidence="2">Helix-turn-helix domain-containing protein</fullName>
    </submittedName>
</protein>
<sequence>MITFEIRMEIKVLYKRGMSIRAIARELAFLRHKRRAQDPAPNWLMAQLKTAMLRF</sequence>
<evidence type="ECO:0000313" key="2">
    <source>
        <dbReference type="EMBL" id="ECF4920839.1"/>
    </source>
</evidence>
<dbReference type="InterPro" id="IPR025246">
    <property type="entry name" value="IS30-like_HTH"/>
</dbReference>
<name>A0A5Y2QE82_SALER</name>
<dbReference type="AlphaFoldDB" id="A0A5Y2QE82"/>
<reference evidence="2" key="1">
    <citation type="submission" date="2019-07" db="EMBL/GenBank/DDBJ databases">
        <authorList>
            <consortium name="GenomeTrakr network: Whole genome sequencing for foodborne pathogen traceback"/>
        </authorList>
    </citation>
    <scope>NUCLEOTIDE SEQUENCE [LARGE SCALE GENOMIC DNA]</scope>
    <source>
        <strain evidence="2">FDA00014297</strain>
    </source>
</reference>
<dbReference type="Pfam" id="PF13936">
    <property type="entry name" value="HTH_38"/>
    <property type="match status" value="1"/>
</dbReference>
<feature type="domain" description="Transposase IS30-like HTH" evidence="1">
    <location>
        <begin position="3"/>
        <end position="27"/>
    </location>
</feature>
<evidence type="ECO:0000259" key="1">
    <source>
        <dbReference type="Pfam" id="PF13936"/>
    </source>
</evidence>
<gene>
    <name evidence="2" type="ORF">FLP03_01025</name>
</gene>
<comment type="caution">
    <text evidence="2">The sequence shown here is derived from an EMBL/GenBank/DDBJ whole genome shotgun (WGS) entry which is preliminary data.</text>
</comment>
<proteinExistence type="predicted"/>
<accession>A0A5Y2QE82</accession>